<dbReference type="CDD" id="cd17267">
    <property type="entry name" value="RMtype1_S_EcoAO83I-TRD1-CR1_like"/>
    <property type="match status" value="1"/>
</dbReference>
<gene>
    <name evidence="5" type="ORF">QRT04_01795</name>
</gene>
<evidence type="ECO:0000313" key="5">
    <source>
        <dbReference type="EMBL" id="MDM7853652.1"/>
    </source>
</evidence>
<reference evidence="5 6" key="1">
    <citation type="submission" date="2023-06" db="EMBL/GenBank/DDBJ databases">
        <title>Cellulomonas sp. MW4 Whole genome sequence.</title>
        <authorList>
            <person name="Park S."/>
        </authorList>
    </citation>
    <scope>NUCLEOTIDE SEQUENCE [LARGE SCALE GENOMIC DNA]</scope>
    <source>
        <strain evidence="5 6">MW4</strain>
    </source>
</reference>
<dbReference type="Proteomes" id="UP001529338">
    <property type="component" value="Unassembled WGS sequence"/>
</dbReference>
<dbReference type="GO" id="GO:0004519">
    <property type="term" value="F:endonuclease activity"/>
    <property type="evidence" value="ECO:0007669"/>
    <property type="project" value="UniProtKB-KW"/>
</dbReference>
<dbReference type="PANTHER" id="PTHR30408">
    <property type="entry name" value="TYPE-1 RESTRICTION ENZYME ECOKI SPECIFICITY PROTEIN"/>
    <property type="match status" value="1"/>
</dbReference>
<name>A0ABT7SDK9_9CELL</name>
<sequence>MSDWTKSTWGAVVELQYGRALGASERLAAGPTRVYGTNGPIGWTSTSQSDGPGVIIGRKGAYRGVHYSPGPFWVIDTAYYVTPRVPMDMRWASYAIRPDDIAAIGSGSAIPSTSREDFYALPVLLPGLDEQRAIADVLGALDDKIAANDAILGTQSALADACFMQALALGGDRVALGELAEFLNRRRVPLSSREREARIGAVPYYGAASRLGFVDEALFDEPLLLVGEDGTVVRDGGSPVTQYIWGPAWVNNHAHVLRGRGISTELLWVALRQSNVAHLVTGAVQPKLSMGNLRTLEVLLPSSRGELERRVQAFVGYERALVEESSRLASTRTGLLPLLLSGKVRVRDAEKKVEEVL</sequence>
<keyword evidence="2" id="KW-0680">Restriction system</keyword>
<dbReference type="EMBL" id="JAUCGQ010000001">
    <property type="protein sequence ID" value="MDM7853652.1"/>
    <property type="molecule type" value="Genomic_DNA"/>
</dbReference>
<evidence type="ECO:0000256" key="1">
    <source>
        <dbReference type="ARBA" id="ARBA00010923"/>
    </source>
</evidence>
<comment type="similarity">
    <text evidence="1">Belongs to the type-I restriction system S methylase family.</text>
</comment>
<feature type="domain" description="Type I restriction modification DNA specificity" evidence="4">
    <location>
        <begin position="1"/>
        <end position="148"/>
    </location>
</feature>
<keyword evidence="5" id="KW-0378">Hydrolase</keyword>
<keyword evidence="5" id="KW-0255">Endonuclease</keyword>
<dbReference type="InterPro" id="IPR044946">
    <property type="entry name" value="Restrct_endonuc_typeI_TRD_sf"/>
</dbReference>
<dbReference type="PANTHER" id="PTHR30408:SF13">
    <property type="entry name" value="TYPE I RESTRICTION ENZYME HINDI SPECIFICITY SUBUNIT"/>
    <property type="match status" value="1"/>
</dbReference>
<keyword evidence="6" id="KW-1185">Reference proteome</keyword>
<evidence type="ECO:0000259" key="4">
    <source>
        <dbReference type="Pfam" id="PF01420"/>
    </source>
</evidence>
<comment type="caution">
    <text evidence="5">The sequence shown here is derived from an EMBL/GenBank/DDBJ whole genome shotgun (WGS) entry which is preliminary data.</text>
</comment>
<evidence type="ECO:0000256" key="2">
    <source>
        <dbReference type="ARBA" id="ARBA00022747"/>
    </source>
</evidence>
<dbReference type="Pfam" id="PF01420">
    <property type="entry name" value="Methylase_S"/>
    <property type="match status" value="2"/>
</dbReference>
<evidence type="ECO:0000256" key="3">
    <source>
        <dbReference type="ARBA" id="ARBA00023125"/>
    </source>
</evidence>
<keyword evidence="3" id="KW-0238">DNA-binding</keyword>
<dbReference type="RefSeq" id="WP_289453170.1">
    <property type="nucleotide sequence ID" value="NZ_JAUCGQ010000001.1"/>
</dbReference>
<evidence type="ECO:0000313" key="6">
    <source>
        <dbReference type="Proteomes" id="UP001529338"/>
    </source>
</evidence>
<dbReference type="CDD" id="cd17262">
    <property type="entry name" value="RMtype1_S_Aco12261I-TRD2-CR2"/>
    <property type="match status" value="1"/>
</dbReference>
<proteinExistence type="inferred from homology"/>
<protein>
    <submittedName>
        <fullName evidence="5">Restriction endonuclease subunit S</fullName>
    </submittedName>
</protein>
<accession>A0ABT7SDK9</accession>
<dbReference type="SUPFAM" id="SSF116734">
    <property type="entry name" value="DNA methylase specificity domain"/>
    <property type="match status" value="2"/>
</dbReference>
<dbReference type="Gene3D" id="3.90.220.20">
    <property type="entry name" value="DNA methylase specificity domains"/>
    <property type="match status" value="2"/>
</dbReference>
<feature type="domain" description="Type I restriction modification DNA specificity" evidence="4">
    <location>
        <begin position="174"/>
        <end position="303"/>
    </location>
</feature>
<keyword evidence="5" id="KW-0540">Nuclease</keyword>
<dbReference type="InterPro" id="IPR052021">
    <property type="entry name" value="Type-I_RS_S_subunit"/>
</dbReference>
<dbReference type="InterPro" id="IPR000055">
    <property type="entry name" value="Restrct_endonuc_typeI_TRD"/>
</dbReference>
<organism evidence="5 6">
    <name type="scientific">Cellulomonas alba</name>
    <dbReference type="NCBI Taxonomy" id="3053467"/>
    <lineage>
        <taxon>Bacteria</taxon>
        <taxon>Bacillati</taxon>
        <taxon>Actinomycetota</taxon>
        <taxon>Actinomycetes</taxon>
        <taxon>Micrococcales</taxon>
        <taxon>Cellulomonadaceae</taxon>
        <taxon>Cellulomonas</taxon>
    </lineage>
</organism>